<evidence type="ECO:0000313" key="5">
    <source>
        <dbReference type="EMBL" id="MBB5320095.1"/>
    </source>
</evidence>
<proteinExistence type="predicted"/>
<accession>A0A840UC88</accession>
<dbReference type="PIRSF" id="PIRSF036654">
    <property type="entry name" value="UCP036654"/>
    <property type="match status" value="1"/>
</dbReference>
<organism evidence="5 6">
    <name type="scientific">Marinobacter oulmenensis</name>
    <dbReference type="NCBI Taxonomy" id="643747"/>
    <lineage>
        <taxon>Bacteria</taxon>
        <taxon>Pseudomonadati</taxon>
        <taxon>Pseudomonadota</taxon>
        <taxon>Gammaproteobacteria</taxon>
        <taxon>Pseudomonadales</taxon>
        <taxon>Marinobacteraceae</taxon>
        <taxon>Marinobacter</taxon>
    </lineage>
</organism>
<dbReference type="Proteomes" id="UP000591735">
    <property type="component" value="Unassembled WGS sequence"/>
</dbReference>
<gene>
    <name evidence="5" type="ORF">HNR38_000563</name>
</gene>
<dbReference type="PANTHER" id="PTHR43260:SF1">
    <property type="entry name" value="KSDD-LIKE STEROID DEHYDROGENASE RV0785"/>
    <property type="match status" value="1"/>
</dbReference>
<dbReference type="PANTHER" id="PTHR43260">
    <property type="entry name" value="3-KETOSTEROID-DELTA-1-DEHYDROGENASE"/>
    <property type="match status" value="1"/>
</dbReference>
<dbReference type="InterPro" id="IPR014614">
    <property type="entry name" value="KsdD_DH"/>
</dbReference>
<evidence type="ECO:0000259" key="4">
    <source>
        <dbReference type="Pfam" id="PF00890"/>
    </source>
</evidence>
<protein>
    <recommendedName>
        <fullName evidence="4">FAD-dependent oxidoreductase 2 FAD-binding domain-containing protein</fullName>
    </recommendedName>
</protein>
<keyword evidence="2" id="KW-0285">Flavoprotein</keyword>
<dbReference type="EMBL" id="JACHFE010000001">
    <property type="protein sequence ID" value="MBB5320095.1"/>
    <property type="molecule type" value="Genomic_DNA"/>
</dbReference>
<comment type="caution">
    <text evidence="5">The sequence shown here is derived from an EMBL/GenBank/DDBJ whole genome shotgun (WGS) entry which is preliminary data.</text>
</comment>
<dbReference type="GO" id="GO:0016627">
    <property type="term" value="F:oxidoreductase activity, acting on the CH-CH group of donors"/>
    <property type="evidence" value="ECO:0007669"/>
    <property type="project" value="InterPro"/>
</dbReference>
<feature type="domain" description="FAD-dependent oxidoreductase 2 FAD-binding" evidence="4">
    <location>
        <begin position="7"/>
        <end position="518"/>
    </location>
</feature>
<reference evidence="5 6" key="1">
    <citation type="submission" date="2020-08" db="EMBL/GenBank/DDBJ databases">
        <title>Genomic Encyclopedia of Type Strains, Phase IV (KMG-IV): sequencing the most valuable type-strain genomes for metagenomic binning, comparative biology and taxonomic classification.</title>
        <authorList>
            <person name="Goeker M."/>
        </authorList>
    </citation>
    <scope>NUCLEOTIDE SEQUENCE [LARGE SCALE GENOMIC DNA]</scope>
    <source>
        <strain evidence="5 6">DSM 22359</strain>
    </source>
</reference>
<dbReference type="InterPro" id="IPR036188">
    <property type="entry name" value="FAD/NAD-bd_sf"/>
</dbReference>
<dbReference type="InterPro" id="IPR027477">
    <property type="entry name" value="Succ_DH/fumarate_Rdtase_cat_sf"/>
</dbReference>
<dbReference type="Gene3D" id="3.90.700.10">
    <property type="entry name" value="Succinate dehydrogenase/fumarate reductase flavoprotein, catalytic domain"/>
    <property type="match status" value="1"/>
</dbReference>
<name>A0A840UC88_9GAMM</name>
<keyword evidence="6" id="KW-1185">Reference proteome</keyword>
<evidence type="ECO:0000313" key="6">
    <source>
        <dbReference type="Proteomes" id="UP000591735"/>
    </source>
</evidence>
<sequence length="536" mass="58551">MNNDKTDVVIIGAGLAGITTALELLDSGFAITLVDGSSGQALGGQANEAFGGMLLINTPEQSRNRIQDSPELLLEDWLTAARFGDGDRWGRAWASLYAEKNRSMIYDWLHDRGIRFVPSVQWVERGLYGDGNRRPRYHIAWGCGRGVVQTLIRQLEQHPSRDRLTILRNHRVQTLTQDAGGVTGCRGQTEDGKPFEITADNTVVCTGGINGNLEKVREHWDACYGPAPENLLAGSSPDADGALHDQVDAIGGQVVNLHWMWNYAAGVRHPQPQFEHHGLSLIPPRSALWMDCYGRRIGPMPLVTGFDTHDLCKQIGHLPNQYSWQVMNRRIAVRELAVSGTDSNPDFRDGKLLKVVWHALRGGNPALMDWLIAECPDVVVADTPEQLAQAMAGVDGTVPVDTAGMIADLQAWDDQLACSSRLANDDQIRRLQHLHQWGPDKLRTCNLQPILDPKAGPLIAIREQLISRKSMGGIRTDLESRVLDASDQPIPGLYAAGEAAGFGGGGISGIRSLEGTFLSNCILNGRRAAQSISGRL</sequence>
<evidence type="ECO:0000256" key="3">
    <source>
        <dbReference type="ARBA" id="ARBA00023002"/>
    </source>
</evidence>
<keyword evidence="3" id="KW-0560">Oxidoreductase</keyword>
<dbReference type="InterPro" id="IPR003953">
    <property type="entry name" value="FAD-dep_OxRdtase_2_FAD-bd"/>
</dbReference>
<evidence type="ECO:0000256" key="2">
    <source>
        <dbReference type="ARBA" id="ARBA00022630"/>
    </source>
</evidence>
<comment type="cofactor">
    <cofactor evidence="1">
        <name>FAD</name>
        <dbReference type="ChEBI" id="CHEBI:57692"/>
    </cofactor>
</comment>
<dbReference type="RefSeq" id="WP_183699536.1">
    <property type="nucleotide sequence ID" value="NZ_JACHFE010000001.1"/>
</dbReference>
<dbReference type="SUPFAM" id="SSF51905">
    <property type="entry name" value="FAD/NAD(P)-binding domain"/>
    <property type="match status" value="1"/>
</dbReference>
<dbReference type="AlphaFoldDB" id="A0A840UC88"/>
<dbReference type="Gene3D" id="3.50.50.60">
    <property type="entry name" value="FAD/NAD(P)-binding domain"/>
    <property type="match status" value="1"/>
</dbReference>
<dbReference type="Pfam" id="PF00890">
    <property type="entry name" value="FAD_binding_2"/>
    <property type="match status" value="1"/>
</dbReference>
<evidence type="ECO:0000256" key="1">
    <source>
        <dbReference type="ARBA" id="ARBA00001974"/>
    </source>
</evidence>